<evidence type="ECO:0000259" key="1">
    <source>
        <dbReference type="Pfam" id="PF12705"/>
    </source>
</evidence>
<comment type="caution">
    <text evidence="2">The sequence shown here is derived from an EMBL/GenBank/DDBJ whole genome shotgun (WGS) entry which is preliminary data.</text>
</comment>
<accession>A0A0W8E9P9</accession>
<name>A0A0W8E9P9_9ZZZZ</name>
<reference evidence="2" key="1">
    <citation type="journal article" date="2015" name="Proc. Natl. Acad. Sci. U.S.A.">
        <title>Networks of energetic and metabolic interactions define dynamics in microbial communities.</title>
        <authorList>
            <person name="Embree M."/>
            <person name="Liu J.K."/>
            <person name="Al-Bassam M.M."/>
            <person name="Zengler K."/>
        </authorList>
    </citation>
    <scope>NUCLEOTIDE SEQUENCE</scope>
</reference>
<dbReference type="InterPro" id="IPR011604">
    <property type="entry name" value="PDDEXK-like_dom_sf"/>
</dbReference>
<gene>
    <name evidence="2" type="ORF">ASZ90_017351</name>
</gene>
<dbReference type="AlphaFoldDB" id="A0A0W8E9P9"/>
<dbReference type="EMBL" id="LNQE01001822">
    <property type="protein sequence ID" value="KUG05278.1"/>
    <property type="molecule type" value="Genomic_DNA"/>
</dbReference>
<sequence length="389" mass="45364">MDNMNEFYILNEPEGNPNIPKYWSHSQLEEMRTCPKKWWLLRAKYPNIKGEYPRYFTLHMLHGIILHKTLENFGRYAKKQANYELARSSFRIRSTIQAEIRELLEYESSVNPRFKKSYLKSLLCIDDCINNFKQIISQVENVFISNVNYQYNASPTPTAKLPIKGHEVTIYVECPPIVGRIDFLNDGRIIDFKSGAPDSAYESQLQFYGLLYWLKTGHLPSSLEIVFSNHAHATYNNLLSIEKLTSLRDEVEEEIINIEESIQLGLPEANIRGDQCEYCPCRQNCDEYWIYLNKESQVIELNKDKLEPFWIDTEIIGLPNSWQGFGSCNGIGQSQQLGEVYLNIEPDKCPDRLDNSCPVGARILGAKLRYETNRWYLKTALFTEVFWIY</sequence>
<feature type="domain" description="PD-(D/E)XK endonuclease-like" evidence="1">
    <location>
        <begin position="23"/>
        <end position="286"/>
    </location>
</feature>
<dbReference type="InterPro" id="IPR038726">
    <property type="entry name" value="PDDEXK_AddAB-type"/>
</dbReference>
<protein>
    <recommendedName>
        <fullName evidence="1">PD-(D/E)XK endonuclease-like domain-containing protein</fullName>
    </recommendedName>
</protein>
<organism evidence="2">
    <name type="scientific">hydrocarbon metagenome</name>
    <dbReference type="NCBI Taxonomy" id="938273"/>
    <lineage>
        <taxon>unclassified sequences</taxon>
        <taxon>metagenomes</taxon>
        <taxon>ecological metagenomes</taxon>
    </lineage>
</organism>
<dbReference type="Gene3D" id="3.90.320.10">
    <property type="match status" value="1"/>
</dbReference>
<dbReference type="Pfam" id="PF12705">
    <property type="entry name" value="PDDEXK_1"/>
    <property type="match status" value="1"/>
</dbReference>
<proteinExistence type="predicted"/>
<evidence type="ECO:0000313" key="2">
    <source>
        <dbReference type="EMBL" id="KUG05278.1"/>
    </source>
</evidence>